<feature type="transmembrane region" description="Helical" evidence="6">
    <location>
        <begin position="199"/>
        <end position="219"/>
    </location>
</feature>
<keyword evidence="2 6" id="KW-0812">Transmembrane</keyword>
<feature type="transmembrane region" description="Helical" evidence="6">
    <location>
        <begin position="39"/>
        <end position="62"/>
    </location>
</feature>
<feature type="transmembrane region" description="Helical" evidence="6">
    <location>
        <begin position="231"/>
        <end position="254"/>
    </location>
</feature>
<accession>A0A7S1AC59</accession>
<feature type="region of interest" description="Disordered" evidence="5">
    <location>
        <begin position="325"/>
        <end position="344"/>
    </location>
</feature>
<proteinExistence type="predicted"/>
<feature type="transmembrane region" description="Helical" evidence="6">
    <location>
        <begin position="164"/>
        <end position="187"/>
    </location>
</feature>
<dbReference type="SUPFAM" id="SSF103481">
    <property type="entry name" value="Multidrug resistance efflux transporter EmrE"/>
    <property type="match status" value="1"/>
</dbReference>
<organism evidence="7">
    <name type="scientific">Noctiluca scintillans</name>
    <name type="common">Sea sparkle</name>
    <name type="synonym">Red tide dinoflagellate</name>
    <dbReference type="NCBI Taxonomy" id="2966"/>
    <lineage>
        <taxon>Eukaryota</taxon>
        <taxon>Sar</taxon>
        <taxon>Alveolata</taxon>
        <taxon>Dinophyceae</taxon>
        <taxon>Noctilucales</taxon>
        <taxon>Noctilucaceae</taxon>
        <taxon>Noctiluca</taxon>
    </lineage>
</organism>
<name>A0A7S1AC59_NOCSC</name>
<feature type="compositionally biased region" description="Basic and acidic residues" evidence="5">
    <location>
        <begin position="334"/>
        <end position="344"/>
    </location>
</feature>
<comment type="subcellular location">
    <subcellularLocation>
        <location evidence="1">Membrane</location>
        <topology evidence="1">Multi-pass membrane protein</topology>
    </subcellularLocation>
</comment>
<evidence type="ECO:0000256" key="3">
    <source>
        <dbReference type="ARBA" id="ARBA00022989"/>
    </source>
</evidence>
<dbReference type="PANTHER" id="PTHR12570:SF9">
    <property type="entry name" value="MAGNESIUM TRANSPORTER NIPA8-RELATED"/>
    <property type="match status" value="1"/>
</dbReference>
<dbReference type="GO" id="GO:0015095">
    <property type="term" value="F:magnesium ion transmembrane transporter activity"/>
    <property type="evidence" value="ECO:0007669"/>
    <property type="project" value="InterPro"/>
</dbReference>
<evidence type="ECO:0000313" key="7">
    <source>
        <dbReference type="EMBL" id="CAD8849376.1"/>
    </source>
</evidence>
<keyword evidence="3 6" id="KW-1133">Transmembrane helix</keyword>
<evidence type="ECO:0000256" key="5">
    <source>
        <dbReference type="SAM" id="MobiDB-lite"/>
    </source>
</evidence>
<feature type="transmembrane region" description="Helical" evidence="6">
    <location>
        <begin position="134"/>
        <end position="152"/>
    </location>
</feature>
<feature type="transmembrane region" description="Helical" evidence="6">
    <location>
        <begin position="96"/>
        <end position="114"/>
    </location>
</feature>
<feature type="transmembrane region" description="Helical" evidence="6">
    <location>
        <begin position="68"/>
        <end position="87"/>
    </location>
</feature>
<evidence type="ECO:0000256" key="2">
    <source>
        <dbReference type="ARBA" id="ARBA00022692"/>
    </source>
</evidence>
<feature type="region of interest" description="Disordered" evidence="5">
    <location>
        <begin position="367"/>
        <end position="392"/>
    </location>
</feature>
<dbReference type="GO" id="GO:0016020">
    <property type="term" value="C:membrane"/>
    <property type="evidence" value="ECO:0007669"/>
    <property type="project" value="UniProtKB-SubCell"/>
</dbReference>
<dbReference type="Pfam" id="PF05653">
    <property type="entry name" value="Mg_trans_NIPA"/>
    <property type="match status" value="1"/>
</dbReference>
<evidence type="ECO:0000256" key="1">
    <source>
        <dbReference type="ARBA" id="ARBA00004141"/>
    </source>
</evidence>
<reference evidence="7" key="1">
    <citation type="submission" date="2021-01" db="EMBL/GenBank/DDBJ databases">
        <authorList>
            <person name="Corre E."/>
            <person name="Pelletier E."/>
            <person name="Niang G."/>
            <person name="Scheremetjew M."/>
            <person name="Finn R."/>
            <person name="Kale V."/>
            <person name="Holt S."/>
            <person name="Cochrane G."/>
            <person name="Meng A."/>
            <person name="Brown T."/>
            <person name="Cohen L."/>
        </authorList>
    </citation>
    <scope>NUCLEOTIDE SEQUENCE</scope>
</reference>
<sequence length="392" mass="43560">MWWLGVSLEIVSTISGTIGKQLIRLSSLSKKKNPHRSKVFFTIGLIVNTVVGPLIDMAAYSFAPQSLIAPFGGLDVVWNAMAAPYMLEEKLTIRRVNGCVLITLGTVMAGVFGSHTETDYTVEYLEDLLVSWRVAVYICCFLLWYWFNVFFLQWRRKGDAIRGISLGVTAGTIAGNMFCVKASVEIIQYCIDHETAEPLTHWLPYVMVLGAVFFALSNVRYMTTGLLEYEALFMVTVYEGSMIVAGCISGAVVLKDLAELEAWRIVLYWLAVLIIIAGMVVVFSNETLNRSSLASGLASIEQKELVKRRSTRHVPSSCQFTLMREPSGSLSPRRGGDAPSREVTSDLIHDQSCEDIEAKLCENTRERSVLPEMDLEPDPPSPEKSTAFAVQE</sequence>
<protein>
    <submittedName>
        <fullName evidence="7">Uncharacterized protein</fullName>
    </submittedName>
</protein>
<dbReference type="EMBL" id="HBFQ01033682">
    <property type="protein sequence ID" value="CAD8849376.1"/>
    <property type="molecule type" value="Transcribed_RNA"/>
</dbReference>
<dbReference type="InterPro" id="IPR008521">
    <property type="entry name" value="Mg_trans_NIPA"/>
</dbReference>
<keyword evidence="4 6" id="KW-0472">Membrane</keyword>
<gene>
    <name evidence="7" type="ORF">NSCI0253_LOCUS23726</name>
</gene>
<dbReference type="AlphaFoldDB" id="A0A7S1AC59"/>
<dbReference type="PANTHER" id="PTHR12570">
    <property type="match status" value="1"/>
</dbReference>
<evidence type="ECO:0000256" key="6">
    <source>
        <dbReference type="SAM" id="Phobius"/>
    </source>
</evidence>
<dbReference type="InterPro" id="IPR037185">
    <property type="entry name" value="EmrE-like"/>
</dbReference>
<feature type="transmembrane region" description="Helical" evidence="6">
    <location>
        <begin position="266"/>
        <end position="283"/>
    </location>
</feature>
<evidence type="ECO:0000256" key="4">
    <source>
        <dbReference type="ARBA" id="ARBA00023136"/>
    </source>
</evidence>